<reference evidence="3" key="1">
    <citation type="submission" date="2020-11" db="EMBL/GenBank/DDBJ databases">
        <authorList>
            <person name="Tran Van P."/>
        </authorList>
    </citation>
    <scope>NUCLEOTIDE SEQUENCE</scope>
</reference>
<gene>
    <name evidence="3" type="ORF">TTEB3V08_LOCUS10607</name>
</gene>
<dbReference type="GO" id="GO:0005634">
    <property type="term" value="C:nucleus"/>
    <property type="evidence" value="ECO:0007669"/>
    <property type="project" value="UniProtKB-SubCell"/>
</dbReference>
<evidence type="ECO:0000256" key="2">
    <source>
        <dbReference type="SAM" id="MobiDB-lite"/>
    </source>
</evidence>
<name>A0A7R9IQG6_9NEOP</name>
<dbReference type="SUPFAM" id="SSF46689">
    <property type="entry name" value="Homeodomain-like"/>
    <property type="match status" value="1"/>
</dbReference>
<sequence length="310" mass="35653">MNVRRMRTTRSGDATVRPQEQQNKSGINGCEQEKLAIKKLGRPTPHINLTQLAKTRTRQFTRKFNLDTYTRYKWLCGCDVRHALFCFPCVLFGGEYSWTRSGMVDLNHLSERIKKHETSALHVKNNLRLVILDRPRVGSKPGSAALTEAYPHLREVENYLEKTTLATPDRDSNPDLLVIGSQVFYESDAIDHAATKAVHTGHLFRYFFLLFSHFLYIMSKRGKYKTLSLQEKRTLLSRIESGIPLKDIVNEFGIGKSTFYDIKNNRIWHQETKPKYRITGNDIIGTVVGSCRQHPAGVKFIELSKNIPER</sequence>
<dbReference type="InterPro" id="IPR009057">
    <property type="entry name" value="Homeodomain-like_sf"/>
</dbReference>
<evidence type="ECO:0000313" key="3">
    <source>
        <dbReference type="EMBL" id="CAD7462717.1"/>
    </source>
</evidence>
<feature type="region of interest" description="Disordered" evidence="2">
    <location>
        <begin position="1"/>
        <end position="27"/>
    </location>
</feature>
<organism evidence="3">
    <name type="scientific">Timema tahoe</name>
    <dbReference type="NCBI Taxonomy" id="61484"/>
    <lineage>
        <taxon>Eukaryota</taxon>
        <taxon>Metazoa</taxon>
        <taxon>Ecdysozoa</taxon>
        <taxon>Arthropoda</taxon>
        <taxon>Hexapoda</taxon>
        <taxon>Insecta</taxon>
        <taxon>Pterygota</taxon>
        <taxon>Neoptera</taxon>
        <taxon>Polyneoptera</taxon>
        <taxon>Phasmatodea</taxon>
        <taxon>Timematodea</taxon>
        <taxon>Timematoidea</taxon>
        <taxon>Timematidae</taxon>
        <taxon>Timema</taxon>
    </lineage>
</organism>
<evidence type="ECO:0008006" key="4">
    <source>
        <dbReference type="Google" id="ProtNLM"/>
    </source>
</evidence>
<evidence type="ECO:0000256" key="1">
    <source>
        <dbReference type="ARBA" id="ARBA00004123"/>
    </source>
</evidence>
<accession>A0A7R9IQG6</accession>
<comment type="subcellular location">
    <subcellularLocation>
        <location evidence="1">Nucleus</location>
    </subcellularLocation>
</comment>
<proteinExistence type="predicted"/>
<dbReference type="AlphaFoldDB" id="A0A7R9IQG6"/>
<protein>
    <recommendedName>
        <fullName evidence="4">TTF-type domain-containing protein</fullName>
    </recommendedName>
</protein>
<dbReference type="EMBL" id="OE006522">
    <property type="protein sequence ID" value="CAD7462717.1"/>
    <property type="molecule type" value="Genomic_DNA"/>
</dbReference>
<dbReference type="Gene3D" id="1.10.10.60">
    <property type="entry name" value="Homeodomain-like"/>
    <property type="match status" value="1"/>
</dbReference>